<keyword evidence="9" id="KW-1185">Reference proteome</keyword>
<dbReference type="InterPro" id="IPR043502">
    <property type="entry name" value="DNA/RNA_pol_sf"/>
</dbReference>
<name>A0A7L3AJZ7_9AVES</name>
<comment type="caution">
    <text evidence="8">The sequence shown here is derived from an EMBL/GenBank/DDBJ whole genome shotgun (WGS) entry which is preliminary data.</text>
</comment>
<evidence type="ECO:0000313" key="8">
    <source>
        <dbReference type="EMBL" id="NXT19734.1"/>
    </source>
</evidence>
<evidence type="ECO:0000256" key="2">
    <source>
        <dbReference type="ARBA" id="ARBA00022695"/>
    </source>
</evidence>
<evidence type="ECO:0000256" key="3">
    <source>
        <dbReference type="ARBA" id="ARBA00022722"/>
    </source>
</evidence>
<feature type="domain" description="Reverse transcriptase thumb" evidence="7">
    <location>
        <begin position="16"/>
        <end position="55"/>
    </location>
</feature>
<dbReference type="InterPro" id="IPR010661">
    <property type="entry name" value="RVT_thumb"/>
</dbReference>
<dbReference type="Proteomes" id="UP000536260">
    <property type="component" value="Unassembled WGS sequence"/>
</dbReference>
<evidence type="ECO:0000256" key="1">
    <source>
        <dbReference type="ARBA" id="ARBA00022679"/>
    </source>
</evidence>
<protein>
    <submittedName>
        <fullName evidence="8">PO113 protein</fullName>
    </submittedName>
</protein>
<organism evidence="8 9">
    <name type="scientific">Syrrhaptes paradoxus</name>
    <name type="common">Pallas's sandgrouse</name>
    <dbReference type="NCBI Taxonomy" id="302527"/>
    <lineage>
        <taxon>Eukaryota</taxon>
        <taxon>Metazoa</taxon>
        <taxon>Chordata</taxon>
        <taxon>Craniata</taxon>
        <taxon>Vertebrata</taxon>
        <taxon>Euteleostomi</taxon>
        <taxon>Archelosauria</taxon>
        <taxon>Archosauria</taxon>
        <taxon>Dinosauria</taxon>
        <taxon>Saurischia</taxon>
        <taxon>Theropoda</taxon>
        <taxon>Coelurosauria</taxon>
        <taxon>Aves</taxon>
        <taxon>Neognathae</taxon>
        <taxon>Neoaves</taxon>
        <taxon>Columbimorphae</taxon>
        <taxon>Pterocliformes</taxon>
        <taxon>Pteroclidae</taxon>
        <taxon>Syrrhaptes</taxon>
    </lineage>
</organism>
<evidence type="ECO:0000256" key="6">
    <source>
        <dbReference type="ARBA" id="ARBA00022918"/>
    </source>
</evidence>
<evidence type="ECO:0000256" key="4">
    <source>
        <dbReference type="ARBA" id="ARBA00022759"/>
    </source>
</evidence>
<proteinExistence type="predicted"/>
<keyword evidence="2" id="KW-0548">Nucleotidyltransferase</keyword>
<dbReference type="Pfam" id="PF06817">
    <property type="entry name" value="RVT_thumb"/>
    <property type="match status" value="1"/>
</dbReference>
<keyword evidence="6" id="KW-0695">RNA-directed DNA polymerase</keyword>
<keyword evidence="3" id="KW-0540">Nuclease</keyword>
<dbReference type="SUPFAM" id="SSF56672">
    <property type="entry name" value="DNA/RNA polymerases"/>
    <property type="match status" value="1"/>
</dbReference>
<dbReference type="PANTHER" id="PTHR41694">
    <property type="entry name" value="ENDOGENOUS RETROVIRUS GROUP K MEMBER POL PROTEIN"/>
    <property type="match status" value="1"/>
</dbReference>
<accession>A0A7L3AJZ7</accession>
<reference evidence="8 9" key="1">
    <citation type="submission" date="2019-09" db="EMBL/GenBank/DDBJ databases">
        <title>Bird 10,000 Genomes (B10K) Project - Family phase.</title>
        <authorList>
            <person name="Zhang G."/>
        </authorList>
    </citation>
    <scope>NUCLEOTIDE SEQUENCE [LARGE SCALE GENOMIC DNA]</scope>
    <source>
        <strain evidence="8">B10K-DU-003-42</strain>
        <tissue evidence="8">Mixed tissue sample</tissue>
    </source>
</reference>
<dbReference type="InterPro" id="IPR043128">
    <property type="entry name" value="Rev_trsase/Diguanyl_cyclase"/>
</dbReference>
<evidence type="ECO:0000256" key="5">
    <source>
        <dbReference type="ARBA" id="ARBA00022801"/>
    </source>
</evidence>
<keyword evidence="1" id="KW-0808">Transferase</keyword>
<keyword evidence="4" id="KW-0255">Endonuclease</keyword>
<dbReference type="Gene3D" id="3.30.70.270">
    <property type="match status" value="1"/>
</dbReference>
<feature type="non-terminal residue" evidence="8">
    <location>
        <position position="55"/>
    </location>
</feature>
<dbReference type="GO" id="GO:0004519">
    <property type="term" value="F:endonuclease activity"/>
    <property type="evidence" value="ECO:0007669"/>
    <property type="project" value="UniProtKB-KW"/>
</dbReference>
<sequence length="55" mass="6388">PWKYLGWKLTNAVVQPQKLSLHSQLQTLNDMQKFMGDLQWLRPIVGIPTELLAQL</sequence>
<evidence type="ECO:0000259" key="7">
    <source>
        <dbReference type="Pfam" id="PF06817"/>
    </source>
</evidence>
<dbReference type="AlphaFoldDB" id="A0A7L3AJZ7"/>
<dbReference type="GO" id="GO:0035613">
    <property type="term" value="F:RNA stem-loop binding"/>
    <property type="evidence" value="ECO:0007669"/>
    <property type="project" value="TreeGrafter"/>
</dbReference>
<dbReference type="GO" id="GO:0016787">
    <property type="term" value="F:hydrolase activity"/>
    <property type="evidence" value="ECO:0007669"/>
    <property type="project" value="UniProtKB-KW"/>
</dbReference>
<gene>
    <name evidence="8" type="primary">Hervk_0</name>
    <name evidence="8" type="ORF">SYRPAR_R14577</name>
</gene>
<dbReference type="GO" id="GO:0003964">
    <property type="term" value="F:RNA-directed DNA polymerase activity"/>
    <property type="evidence" value="ECO:0007669"/>
    <property type="project" value="UniProtKB-KW"/>
</dbReference>
<dbReference type="PANTHER" id="PTHR41694:SF3">
    <property type="entry name" value="RNA-DIRECTED DNA POLYMERASE-RELATED"/>
    <property type="match status" value="1"/>
</dbReference>
<feature type="non-terminal residue" evidence="8">
    <location>
        <position position="1"/>
    </location>
</feature>
<keyword evidence="5" id="KW-0378">Hydrolase</keyword>
<dbReference type="EMBL" id="VZTO01005649">
    <property type="protein sequence ID" value="NXT19734.1"/>
    <property type="molecule type" value="Genomic_DNA"/>
</dbReference>
<evidence type="ECO:0000313" key="9">
    <source>
        <dbReference type="Proteomes" id="UP000536260"/>
    </source>
</evidence>